<protein>
    <submittedName>
        <fullName evidence="1">Uncharacterized protein</fullName>
    </submittedName>
</protein>
<keyword evidence="2" id="KW-1185">Reference proteome</keyword>
<organism evidence="1 2">
    <name type="scientific">Undibacterium hunanense</name>
    <dbReference type="NCBI Taxonomy" id="2762292"/>
    <lineage>
        <taxon>Bacteria</taxon>
        <taxon>Pseudomonadati</taxon>
        <taxon>Pseudomonadota</taxon>
        <taxon>Betaproteobacteria</taxon>
        <taxon>Burkholderiales</taxon>
        <taxon>Oxalobacteraceae</taxon>
        <taxon>Undibacterium</taxon>
    </lineage>
</organism>
<sequence>MTILSTTSDNDLSLANSELVQFVKNLPGIPEEKYLQFKNKWFLASKAGCSCDFRHLLAESVELGFGEPEEWFHEEKDSIEATRQISAQIRSLLQQNGAVDCVDTWAHGQVDAAELVGDLKVNFAEIKDSAFRFFENHRFCFTLP</sequence>
<reference evidence="1 2" key="1">
    <citation type="submission" date="2020-08" db="EMBL/GenBank/DDBJ databases">
        <title>Novel species isolated from subtropical streams in China.</title>
        <authorList>
            <person name="Lu H."/>
        </authorList>
    </citation>
    <scope>NUCLEOTIDE SEQUENCE [LARGE SCALE GENOMIC DNA]</scope>
    <source>
        <strain evidence="1 2">CY18W</strain>
    </source>
</reference>
<comment type="caution">
    <text evidence="1">The sequence shown here is derived from an EMBL/GenBank/DDBJ whole genome shotgun (WGS) entry which is preliminary data.</text>
</comment>
<evidence type="ECO:0000313" key="1">
    <source>
        <dbReference type="EMBL" id="MBC3920081.1"/>
    </source>
</evidence>
<gene>
    <name evidence="1" type="ORF">H8L32_21620</name>
</gene>
<proteinExistence type="predicted"/>
<dbReference type="EMBL" id="JACOGF010000013">
    <property type="protein sequence ID" value="MBC3920081.1"/>
    <property type="molecule type" value="Genomic_DNA"/>
</dbReference>
<evidence type="ECO:0000313" key="2">
    <source>
        <dbReference type="Proteomes" id="UP000650424"/>
    </source>
</evidence>
<name>A0ABR6ZW21_9BURK</name>
<accession>A0ABR6ZW21</accession>
<dbReference type="Proteomes" id="UP000650424">
    <property type="component" value="Unassembled WGS sequence"/>
</dbReference>
<dbReference type="RefSeq" id="WP_186949346.1">
    <property type="nucleotide sequence ID" value="NZ_JACOGF010000013.1"/>
</dbReference>